<dbReference type="EMBL" id="LRGB01019025">
    <property type="protein sequence ID" value="KZR97986.1"/>
    <property type="molecule type" value="Genomic_DNA"/>
</dbReference>
<gene>
    <name evidence="1" type="ORF">APZ42_006828</name>
</gene>
<accession>A0A164FNW9</accession>
<sequence>MFVFPCVVKGPTGWPKAPTPLTKSLPKSTFLPNPVSLTHIQEASI</sequence>
<proteinExistence type="predicted"/>
<dbReference type="Proteomes" id="UP000076858">
    <property type="component" value="Unassembled WGS sequence"/>
</dbReference>
<keyword evidence="2" id="KW-1185">Reference proteome</keyword>
<evidence type="ECO:0000313" key="1">
    <source>
        <dbReference type="EMBL" id="KZR97986.1"/>
    </source>
</evidence>
<name>A0A164FNW9_9CRUS</name>
<comment type="caution">
    <text evidence="1">The sequence shown here is derived from an EMBL/GenBank/DDBJ whole genome shotgun (WGS) entry which is preliminary data.</text>
</comment>
<reference evidence="1 2" key="1">
    <citation type="submission" date="2016-03" db="EMBL/GenBank/DDBJ databases">
        <title>EvidentialGene: Evidence-directed Construction of Genes on Genomes.</title>
        <authorList>
            <person name="Gilbert D.G."/>
            <person name="Choi J.-H."/>
            <person name="Mockaitis K."/>
            <person name="Colbourne J."/>
            <person name="Pfrender M."/>
        </authorList>
    </citation>
    <scope>NUCLEOTIDE SEQUENCE [LARGE SCALE GENOMIC DNA]</scope>
    <source>
        <strain evidence="1 2">Xinb3</strain>
        <tissue evidence="1">Complete organism</tissue>
    </source>
</reference>
<protein>
    <submittedName>
        <fullName evidence="1">Uncharacterized protein</fullName>
    </submittedName>
</protein>
<dbReference type="AlphaFoldDB" id="A0A164FNW9"/>
<organism evidence="1 2">
    <name type="scientific">Daphnia magna</name>
    <dbReference type="NCBI Taxonomy" id="35525"/>
    <lineage>
        <taxon>Eukaryota</taxon>
        <taxon>Metazoa</taxon>
        <taxon>Ecdysozoa</taxon>
        <taxon>Arthropoda</taxon>
        <taxon>Crustacea</taxon>
        <taxon>Branchiopoda</taxon>
        <taxon>Diplostraca</taxon>
        <taxon>Cladocera</taxon>
        <taxon>Anomopoda</taxon>
        <taxon>Daphniidae</taxon>
        <taxon>Daphnia</taxon>
    </lineage>
</organism>
<evidence type="ECO:0000313" key="2">
    <source>
        <dbReference type="Proteomes" id="UP000076858"/>
    </source>
</evidence>